<protein>
    <submittedName>
        <fullName evidence="2">Uncharacterized protein</fullName>
    </submittedName>
</protein>
<organism evidence="2 3">
    <name type="scientific">Rhynchosporium graminicola</name>
    <dbReference type="NCBI Taxonomy" id="2792576"/>
    <lineage>
        <taxon>Eukaryota</taxon>
        <taxon>Fungi</taxon>
        <taxon>Dikarya</taxon>
        <taxon>Ascomycota</taxon>
        <taxon>Pezizomycotina</taxon>
        <taxon>Leotiomycetes</taxon>
        <taxon>Helotiales</taxon>
        <taxon>Ploettnerulaceae</taxon>
        <taxon>Rhynchosporium</taxon>
    </lineage>
</organism>
<accession>A0A1E1JYR8</accession>
<keyword evidence="1" id="KW-1133">Transmembrane helix</keyword>
<reference evidence="3" key="1">
    <citation type="submission" date="2016-03" db="EMBL/GenBank/DDBJ databases">
        <authorList>
            <person name="Ploux O."/>
        </authorList>
    </citation>
    <scope>NUCLEOTIDE SEQUENCE [LARGE SCALE GENOMIC DNA]</scope>
    <source>
        <strain evidence="3">UK7</strain>
    </source>
</reference>
<dbReference type="EMBL" id="FJUW01000004">
    <property type="protein sequence ID" value="CZS91016.1"/>
    <property type="molecule type" value="Genomic_DNA"/>
</dbReference>
<keyword evidence="1" id="KW-0472">Membrane</keyword>
<evidence type="ECO:0000313" key="3">
    <source>
        <dbReference type="Proteomes" id="UP000178129"/>
    </source>
</evidence>
<dbReference type="InParanoid" id="A0A1E1JYR8"/>
<keyword evidence="1" id="KW-0812">Transmembrane</keyword>
<gene>
    <name evidence="2" type="ORF">RCO7_01397</name>
</gene>
<feature type="transmembrane region" description="Helical" evidence="1">
    <location>
        <begin position="43"/>
        <end position="62"/>
    </location>
</feature>
<evidence type="ECO:0000256" key="1">
    <source>
        <dbReference type="SAM" id="Phobius"/>
    </source>
</evidence>
<keyword evidence="3" id="KW-1185">Reference proteome</keyword>
<dbReference type="AlphaFoldDB" id="A0A1E1JYR8"/>
<proteinExistence type="predicted"/>
<comment type="caution">
    <text evidence="2">The sequence shown here is derived from an EMBL/GenBank/DDBJ whole genome shotgun (WGS) entry which is preliminary data.</text>
</comment>
<sequence>MVVQFALGPAVSCIPTPGKIRRQERKQRRRQTAPMKFSFSRTFLFGGFITLAFLFFVCYAIATSTSSTVKIFEPKGKPNQQYLSRPDKIKSIKASSSDVTIKVAASTPTAIITKSNLAGSMTTSALSSLSDKLLNQHAKASALQEEFKVKYTAHYVFLKDKVGALETMVAQVALLMIPNAQRSHDATCPLYQPEKPNFDADEIADMIAVLLATNRGSPSKNLRETIQYIESRGGSDQKIDLPTLTKLLLPILEAINAINDHDIKFTDWSNNAARRFSENIAETNVIAQGCLVKYGAGYKGGYCSEGNARCAILMKVCHGVFKTQAF</sequence>
<name>A0A1E1JYR8_9HELO</name>
<dbReference type="Proteomes" id="UP000178129">
    <property type="component" value="Unassembled WGS sequence"/>
</dbReference>
<evidence type="ECO:0000313" key="2">
    <source>
        <dbReference type="EMBL" id="CZS91016.1"/>
    </source>
</evidence>